<proteinExistence type="predicted"/>
<dbReference type="Proteomes" id="UP000254374">
    <property type="component" value="Unassembled WGS sequence"/>
</dbReference>
<accession>A0A377GN38</accession>
<evidence type="ECO:0000313" key="2">
    <source>
        <dbReference type="EMBL" id="STO26219.1"/>
    </source>
</evidence>
<reference evidence="1 3" key="1">
    <citation type="submission" date="2017-01" db="EMBL/GenBank/DDBJ databases">
        <authorList>
            <person name="Varghese N."/>
            <person name="Submissions S."/>
        </authorList>
    </citation>
    <scope>NUCLEOTIDE SEQUENCE [LARGE SCALE GENOMIC DNA]</scope>
    <source>
        <strain evidence="1 3">ATCC 33342</strain>
    </source>
</reference>
<keyword evidence="3" id="KW-1185">Reference proteome</keyword>
<dbReference type="EMBL" id="FTNL01000007">
    <property type="protein sequence ID" value="SIR16800.1"/>
    <property type="molecule type" value="Genomic_DNA"/>
</dbReference>
<sequence>MKIKEILFIKVERNKKEAQIDAILIDPVDNNRIAF</sequence>
<evidence type="ECO:0000313" key="4">
    <source>
        <dbReference type="Proteomes" id="UP000254374"/>
    </source>
</evidence>
<evidence type="ECO:0000313" key="1">
    <source>
        <dbReference type="EMBL" id="SIR16800.1"/>
    </source>
</evidence>
<dbReference type="AlphaFoldDB" id="A0A377GN38"/>
<name>A0A377GN38_9GAMM</name>
<evidence type="ECO:0000313" key="3">
    <source>
        <dbReference type="Proteomes" id="UP000186808"/>
    </source>
</evidence>
<dbReference type="EMBL" id="UGGV01000001">
    <property type="protein sequence ID" value="STO26219.1"/>
    <property type="molecule type" value="Genomic_DNA"/>
</dbReference>
<protein>
    <submittedName>
        <fullName evidence="2">Uncharacterized protein</fullName>
    </submittedName>
</protein>
<dbReference type="Proteomes" id="UP000186808">
    <property type="component" value="Unassembled WGS sequence"/>
</dbReference>
<reference evidence="2 4" key="2">
    <citation type="submission" date="2018-06" db="EMBL/GenBank/DDBJ databases">
        <authorList>
            <consortium name="Pathogen Informatics"/>
            <person name="Doyle S."/>
        </authorList>
    </citation>
    <scope>NUCLEOTIDE SEQUENCE [LARGE SCALE GENOMIC DNA]</scope>
    <source>
        <strain evidence="2 4">NCTC11401</strain>
    </source>
</reference>
<gene>
    <name evidence="2" type="ORF">NCTC11401_03071</name>
    <name evidence="1" type="ORF">SAMN05421777_10797</name>
</gene>
<organism evidence="2 4">
    <name type="scientific">Fluoribacter gormanii</name>
    <dbReference type="NCBI Taxonomy" id="464"/>
    <lineage>
        <taxon>Bacteria</taxon>
        <taxon>Pseudomonadati</taxon>
        <taxon>Pseudomonadota</taxon>
        <taxon>Gammaproteobacteria</taxon>
        <taxon>Legionellales</taxon>
        <taxon>Legionellaceae</taxon>
        <taxon>Fluoribacter</taxon>
    </lineage>
</organism>